<evidence type="ECO:0000313" key="1">
    <source>
        <dbReference type="EMBL" id="GAG61151.1"/>
    </source>
</evidence>
<organism evidence="1">
    <name type="scientific">marine sediment metagenome</name>
    <dbReference type="NCBI Taxonomy" id="412755"/>
    <lineage>
        <taxon>unclassified sequences</taxon>
        <taxon>metagenomes</taxon>
        <taxon>ecological metagenomes</taxon>
    </lineage>
</organism>
<feature type="non-terminal residue" evidence="1">
    <location>
        <position position="1"/>
    </location>
</feature>
<name>X1AML9_9ZZZZ</name>
<protein>
    <submittedName>
        <fullName evidence="1">Uncharacterized protein</fullName>
    </submittedName>
</protein>
<sequence length="384" mass="44404">ALFLGSRPIKINVIQNAMKIIGNVIKDDYWELYWGSDIRHELLRRDYENIPDDMPDGIYLVNEYAEEEGGQINEISEKGLNIGAINEVTQSSSASYVSYLSRACRVTVKEETELFNEWANGQMDNNNLTEQDFLMLARSPMVKIITEQAGSNMFSVKVQENELLDADNYNPTTFIHWTQVWPFKIQTAIDFWRKIPMKIRAVVSEEVDTWFFYLSGLFPCDKVMEKAVKSVSDLKKVVDHLECAGDSKKLREIAKQQLESKEKEIRQDVKQKLPEFLKSDAVQKRSITDFPEVYEFAVDFLNRNAGNDNIYSAEKGAQIPRSEFAIDELQKVNIYFINASQYENLLGPDGMNYFPANPLRFVSYFIFYITMNNLIHKCVTDFMP</sequence>
<dbReference type="EMBL" id="BART01007650">
    <property type="protein sequence ID" value="GAG61151.1"/>
    <property type="molecule type" value="Genomic_DNA"/>
</dbReference>
<dbReference type="AlphaFoldDB" id="X1AML9"/>
<reference evidence="1" key="1">
    <citation type="journal article" date="2014" name="Front. Microbiol.">
        <title>High frequency of phylogenetically diverse reductive dehalogenase-homologous genes in deep subseafloor sedimentary metagenomes.</title>
        <authorList>
            <person name="Kawai M."/>
            <person name="Futagami T."/>
            <person name="Toyoda A."/>
            <person name="Takaki Y."/>
            <person name="Nishi S."/>
            <person name="Hori S."/>
            <person name="Arai W."/>
            <person name="Tsubouchi T."/>
            <person name="Morono Y."/>
            <person name="Uchiyama I."/>
            <person name="Ito T."/>
            <person name="Fujiyama A."/>
            <person name="Inagaki F."/>
            <person name="Takami H."/>
        </authorList>
    </citation>
    <scope>NUCLEOTIDE SEQUENCE</scope>
    <source>
        <strain evidence="1">Expedition CK06-06</strain>
    </source>
</reference>
<accession>X1AML9</accession>
<gene>
    <name evidence="1" type="ORF">S01H4_17380</name>
</gene>
<comment type="caution">
    <text evidence="1">The sequence shown here is derived from an EMBL/GenBank/DDBJ whole genome shotgun (WGS) entry which is preliminary data.</text>
</comment>
<proteinExistence type="predicted"/>